<proteinExistence type="predicted"/>
<dbReference type="EMBL" id="RAPK01000006">
    <property type="protein sequence ID" value="RKD76196.1"/>
    <property type="molecule type" value="Genomic_DNA"/>
</dbReference>
<comment type="caution">
    <text evidence="2">The sequence shown here is derived from an EMBL/GenBank/DDBJ whole genome shotgun (WGS) entry which is preliminary data.</text>
</comment>
<dbReference type="Pfam" id="PF12146">
    <property type="entry name" value="Hydrolase_4"/>
    <property type="match status" value="1"/>
</dbReference>
<dbReference type="InterPro" id="IPR051044">
    <property type="entry name" value="MAG_DAG_Lipase"/>
</dbReference>
<evidence type="ECO:0000313" key="3">
    <source>
        <dbReference type="Proteomes" id="UP000285120"/>
    </source>
</evidence>
<dbReference type="RefSeq" id="WP_120191610.1">
    <property type="nucleotide sequence ID" value="NZ_RAPK01000006.1"/>
</dbReference>
<protein>
    <submittedName>
        <fullName evidence="2">Lysophospholipase</fullName>
    </submittedName>
</protein>
<accession>A0A419V7U8</accession>
<dbReference type="InterPro" id="IPR029058">
    <property type="entry name" value="AB_hydrolase_fold"/>
</dbReference>
<dbReference type="InterPro" id="IPR000073">
    <property type="entry name" value="AB_hydrolase_1"/>
</dbReference>
<dbReference type="PANTHER" id="PTHR11614">
    <property type="entry name" value="PHOSPHOLIPASE-RELATED"/>
    <property type="match status" value="1"/>
</dbReference>
<reference evidence="2 3" key="1">
    <citation type="submission" date="2018-09" db="EMBL/GenBank/DDBJ databases">
        <title>Genomic Encyclopedia of Archaeal and Bacterial Type Strains, Phase II (KMG-II): from individual species to whole genera.</title>
        <authorList>
            <person name="Goeker M."/>
        </authorList>
    </citation>
    <scope>NUCLEOTIDE SEQUENCE [LARGE SCALE GENOMIC DNA]</scope>
    <source>
        <strain evidence="2 3">DSM 17008</strain>
    </source>
</reference>
<organism evidence="2 3">
    <name type="scientific">Sinobaca qinghaiensis</name>
    <dbReference type="NCBI Taxonomy" id="342944"/>
    <lineage>
        <taxon>Bacteria</taxon>
        <taxon>Bacillati</taxon>
        <taxon>Bacillota</taxon>
        <taxon>Bacilli</taxon>
        <taxon>Bacillales</taxon>
        <taxon>Sporolactobacillaceae</taxon>
        <taxon>Sinobaca</taxon>
    </lineage>
</organism>
<dbReference type="InterPro" id="IPR022742">
    <property type="entry name" value="Hydrolase_4"/>
</dbReference>
<sequence length="284" mass="32872">MLTHQRIQEYLQAYALQDRRWKHQWQELPETESCPSLYVQSFEPEVYEKTVLVIHGYFDHSATNRLLLFHLLEQGFRVLLFDLPGHGLSGGKRHEVETFSVYQIALNRVINIEEGTLYAIGHSTGGGLLAEYMLNGGQKLQKAALVAPLLRSSPWWPSRAGAFVLGPFKQTHPRRFRMHVGFPGFMEELKRDPLQGAAISFTWARALVQWERYMRSLSPLPGRNVQILQGNNDETIDWTFNMQAYHRLFPQAEKIFIENGSHALLNEHSHIRAVVFHLLLRFLK</sequence>
<dbReference type="PRINTS" id="PR00111">
    <property type="entry name" value="ABHYDROLASE"/>
</dbReference>
<keyword evidence="3" id="KW-1185">Reference proteome</keyword>
<dbReference type="SUPFAM" id="SSF53474">
    <property type="entry name" value="alpha/beta-Hydrolases"/>
    <property type="match status" value="1"/>
</dbReference>
<feature type="domain" description="Serine aminopeptidase S33" evidence="1">
    <location>
        <begin position="49"/>
        <end position="268"/>
    </location>
</feature>
<dbReference type="Gene3D" id="3.40.50.1820">
    <property type="entry name" value="alpha/beta hydrolase"/>
    <property type="match status" value="1"/>
</dbReference>
<name>A0A419V7U8_9BACL</name>
<evidence type="ECO:0000259" key="1">
    <source>
        <dbReference type="Pfam" id="PF12146"/>
    </source>
</evidence>
<dbReference type="Proteomes" id="UP000285120">
    <property type="component" value="Unassembled WGS sequence"/>
</dbReference>
<dbReference type="AlphaFoldDB" id="A0A419V7U8"/>
<evidence type="ECO:0000313" key="2">
    <source>
        <dbReference type="EMBL" id="RKD76196.1"/>
    </source>
</evidence>
<gene>
    <name evidence="2" type="ORF">ATL39_0409</name>
</gene>
<dbReference type="OrthoDB" id="5614837at2"/>